<dbReference type="RefSeq" id="WP_088471557.1">
    <property type="nucleotide sequence ID" value="NZ_NISJ01000002.1"/>
</dbReference>
<dbReference type="InterPro" id="IPR043146">
    <property type="entry name" value="Penicillin_amidase_N_B-knob"/>
</dbReference>
<dbReference type="GO" id="GO:0017000">
    <property type="term" value="P:antibiotic biosynthetic process"/>
    <property type="evidence" value="ECO:0007669"/>
    <property type="project" value="InterPro"/>
</dbReference>
<dbReference type="EMBL" id="NISJ01000002">
    <property type="protein sequence ID" value="OWR00071.1"/>
    <property type="molecule type" value="Genomic_DNA"/>
</dbReference>
<evidence type="ECO:0000256" key="2">
    <source>
        <dbReference type="ARBA" id="ARBA00022729"/>
    </source>
</evidence>
<dbReference type="Gene3D" id="1.10.439.10">
    <property type="entry name" value="Penicillin Amidohydrolase, domain 1"/>
    <property type="match status" value="1"/>
</dbReference>
<gene>
    <name evidence="6" type="ORF">CDQ91_04640</name>
</gene>
<comment type="similarity">
    <text evidence="1">Belongs to the peptidase S45 family.</text>
</comment>
<evidence type="ECO:0000313" key="7">
    <source>
        <dbReference type="Proteomes" id="UP000197097"/>
    </source>
</evidence>
<feature type="chain" id="PRO_5013190653" evidence="5">
    <location>
        <begin position="22"/>
        <end position="758"/>
    </location>
</feature>
<evidence type="ECO:0000256" key="3">
    <source>
        <dbReference type="ARBA" id="ARBA00022801"/>
    </source>
</evidence>
<dbReference type="Gene3D" id="3.60.20.10">
    <property type="entry name" value="Glutamine Phosphoribosylpyrophosphate, subunit 1, domain 1"/>
    <property type="match status" value="1"/>
</dbReference>
<dbReference type="InterPro" id="IPR023343">
    <property type="entry name" value="Penicillin_amidase_dom1"/>
</dbReference>
<name>A0A246K3D7_9SPHN</name>
<evidence type="ECO:0000256" key="5">
    <source>
        <dbReference type="SAM" id="SignalP"/>
    </source>
</evidence>
<dbReference type="InterPro" id="IPR002692">
    <property type="entry name" value="S45"/>
</dbReference>
<proteinExistence type="inferred from homology"/>
<dbReference type="InterPro" id="IPR043147">
    <property type="entry name" value="Penicillin_amidase_A-knob"/>
</dbReference>
<evidence type="ECO:0000256" key="1">
    <source>
        <dbReference type="ARBA" id="ARBA00006586"/>
    </source>
</evidence>
<dbReference type="InterPro" id="IPR029055">
    <property type="entry name" value="Ntn_hydrolases_N"/>
</dbReference>
<feature type="signal peptide" evidence="5">
    <location>
        <begin position="1"/>
        <end position="21"/>
    </location>
</feature>
<accession>A0A246K3D7</accession>
<comment type="caution">
    <text evidence="6">The sequence shown here is derived from an EMBL/GenBank/DDBJ whole genome shotgun (WGS) entry which is preliminary data.</text>
</comment>
<dbReference type="OrthoDB" id="9760084at2"/>
<sequence length="758" mass="80508">MMKWVAAAALAGAVSIVPATAKDRLDATIVRTTYGIPHIKAKDWRGLGYGVGYAYAQDNLCMIAEEFATVAGERSLYFGAANKAVLGFSEIDNLSSDVFFRATIDLPRLRAGAAAQGREMAGMVDGYVAGYNRWLREIGPNGVPEGCRGKAWVRPISSDDLLRLNEKTMLLAGSLALANGIANAAPPGKAVASLSGGLPGPDDARFGSNGWAFGAETTADGRGLLIGNPHFPWNGPNRFWQMHVTIPGQIDTMGVGLAGTPLPILGFNRDIAWTHTVTAARHFTLFQLKLDPADPTAYLVDGKSEKMGTRTISVPMGDGAAPVSRTLYTTRFGALVALPSSGLTWSGTTAFAMRDVNSGNQRALGTWVRIARAKSVGEVRRAVEETLGIPWVNTIVADRNGDILHADVTAVPNLSADKIKACATPFSALAASVATLLDGSRAECDWDVAEGTPVPGLLPAASQAVYARRDYVTNSNDSYWMSNASAPHKPLSPILGGAESALSLRTRSNFIELGHLLNGEGGKPRVKIDHAVAKELTLANKSLAADLTVDRLLELCRGKTEVARGCAALEGWDRRFNLDSRGAYLFTVFWKSVHKMPGLWAVKFDVADPVHTPRDMVTTGEVGAKLLAALATATAQLDKEGVALDARWGDVQYAPRGDERIPVHGGEGIAGVLNLQNAAPAPGGVIPYHGSSYIQIVGFDPSGPVADAVLSYSQSTDPASPHFADQTRLYSAKLWHRLPFSAKAIAADGASKPVRIRE</sequence>
<keyword evidence="7" id="KW-1185">Reference proteome</keyword>
<evidence type="ECO:0000256" key="4">
    <source>
        <dbReference type="ARBA" id="ARBA00023145"/>
    </source>
</evidence>
<keyword evidence="4" id="KW-0865">Zymogen</keyword>
<reference evidence="6 7" key="1">
    <citation type="journal article" date="2002" name="Int. J. Syst. Evol. Microbiol.">
        <title>Sphingopyxis witflariensis sp. nov., isolated from activated sludge.</title>
        <authorList>
            <person name="Kampfer P."/>
            <person name="Witzenberger R."/>
            <person name="Denner E.B."/>
            <person name="Busse H.J."/>
            <person name="Neef A."/>
        </authorList>
    </citation>
    <scope>NUCLEOTIDE SEQUENCE [LARGE SCALE GENOMIC DNA]</scope>
    <source>
        <strain evidence="6 7">DSM 14551</strain>
    </source>
</reference>
<protein>
    <submittedName>
        <fullName evidence="6">Acyl-homoserine-lactone acylase</fullName>
    </submittedName>
</protein>
<organism evidence="6 7">
    <name type="scientific">Sphingopyxis witflariensis</name>
    <dbReference type="NCBI Taxonomy" id="173675"/>
    <lineage>
        <taxon>Bacteria</taxon>
        <taxon>Pseudomonadati</taxon>
        <taxon>Pseudomonadota</taxon>
        <taxon>Alphaproteobacteria</taxon>
        <taxon>Sphingomonadales</taxon>
        <taxon>Sphingomonadaceae</taxon>
        <taxon>Sphingopyxis</taxon>
    </lineage>
</organism>
<keyword evidence="2 5" id="KW-0732">Signal</keyword>
<dbReference type="Pfam" id="PF01804">
    <property type="entry name" value="Penicil_amidase"/>
    <property type="match status" value="1"/>
</dbReference>
<dbReference type="GO" id="GO:0016811">
    <property type="term" value="F:hydrolase activity, acting on carbon-nitrogen (but not peptide) bonds, in linear amides"/>
    <property type="evidence" value="ECO:0007669"/>
    <property type="project" value="InterPro"/>
</dbReference>
<dbReference type="Proteomes" id="UP000197097">
    <property type="component" value="Unassembled WGS sequence"/>
</dbReference>
<keyword evidence="3" id="KW-0378">Hydrolase</keyword>
<dbReference type="PANTHER" id="PTHR34218">
    <property type="entry name" value="PEPTIDASE S45 PENICILLIN AMIDASE"/>
    <property type="match status" value="1"/>
</dbReference>
<dbReference type="AlphaFoldDB" id="A0A246K3D7"/>
<dbReference type="Gene3D" id="1.10.1400.10">
    <property type="match status" value="1"/>
</dbReference>
<evidence type="ECO:0000313" key="6">
    <source>
        <dbReference type="EMBL" id="OWR00071.1"/>
    </source>
</evidence>
<dbReference type="SUPFAM" id="SSF56235">
    <property type="entry name" value="N-terminal nucleophile aminohydrolases (Ntn hydrolases)"/>
    <property type="match status" value="1"/>
</dbReference>
<dbReference type="Gene3D" id="2.30.120.10">
    <property type="match status" value="1"/>
</dbReference>
<dbReference type="PANTHER" id="PTHR34218:SF3">
    <property type="entry name" value="ACYL-HOMOSERINE LACTONE ACYLASE PVDQ"/>
    <property type="match status" value="1"/>
</dbReference>